<accession>A0A5N6XNE0</accession>
<sequence>MCIVYETTTTINGQTTKEKIPVECNEKPADKSPEDCPHYKFKPAGSSRKKKGLPSWASSDQGGNGGGGNSNIAKASGV</sequence>
<reference evidence="2" key="1">
    <citation type="submission" date="2019-04" db="EMBL/GenBank/DDBJ databases">
        <title>Friends and foes A comparative genomics study of 23 Aspergillus species from section Flavi.</title>
        <authorList>
            <consortium name="DOE Joint Genome Institute"/>
            <person name="Kjaerbolling I."/>
            <person name="Vesth T."/>
            <person name="Frisvad J.C."/>
            <person name="Nybo J.L."/>
            <person name="Theobald S."/>
            <person name="Kildgaard S."/>
            <person name="Isbrandt T."/>
            <person name="Kuo A."/>
            <person name="Sato A."/>
            <person name="Lyhne E.K."/>
            <person name="Kogle M.E."/>
            <person name="Wiebenga A."/>
            <person name="Kun R.S."/>
            <person name="Lubbers R.J."/>
            <person name="Makela M.R."/>
            <person name="Barry K."/>
            <person name="Chovatia M."/>
            <person name="Clum A."/>
            <person name="Daum C."/>
            <person name="Haridas S."/>
            <person name="He G."/>
            <person name="LaButti K."/>
            <person name="Lipzen A."/>
            <person name="Mondo S."/>
            <person name="Riley R."/>
            <person name="Salamov A."/>
            <person name="Simmons B.A."/>
            <person name="Magnuson J.K."/>
            <person name="Henrissat B."/>
            <person name="Mortensen U.H."/>
            <person name="Larsen T.O."/>
            <person name="Devries R.P."/>
            <person name="Grigoriev I.V."/>
            <person name="Machida M."/>
            <person name="Baker S.E."/>
            <person name="Andersen M.R."/>
        </authorList>
    </citation>
    <scope>NUCLEOTIDE SEQUENCE</scope>
    <source>
        <strain evidence="2">CBS 117612</strain>
    </source>
</reference>
<gene>
    <name evidence="2" type="ORF">BDV24DRAFT_146222</name>
</gene>
<feature type="region of interest" description="Disordered" evidence="1">
    <location>
        <begin position="25"/>
        <end position="78"/>
    </location>
</feature>
<dbReference type="AlphaFoldDB" id="A0A5N6XNE0"/>
<proteinExistence type="predicted"/>
<dbReference type="OrthoDB" id="4181471at2759"/>
<dbReference type="Proteomes" id="UP000325558">
    <property type="component" value="Unassembled WGS sequence"/>
</dbReference>
<dbReference type="EMBL" id="ML737324">
    <property type="protein sequence ID" value="KAE8334233.1"/>
    <property type="molecule type" value="Genomic_DNA"/>
</dbReference>
<organism evidence="2">
    <name type="scientific">Aspergillus arachidicola</name>
    <dbReference type="NCBI Taxonomy" id="656916"/>
    <lineage>
        <taxon>Eukaryota</taxon>
        <taxon>Fungi</taxon>
        <taxon>Dikarya</taxon>
        <taxon>Ascomycota</taxon>
        <taxon>Pezizomycotina</taxon>
        <taxon>Eurotiomycetes</taxon>
        <taxon>Eurotiomycetidae</taxon>
        <taxon>Eurotiales</taxon>
        <taxon>Aspergillaceae</taxon>
        <taxon>Aspergillus</taxon>
        <taxon>Aspergillus subgen. Circumdati</taxon>
    </lineage>
</organism>
<evidence type="ECO:0000256" key="1">
    <source>
        <dbReference type="SAM" id="MobiDB-lite"/>
    </source>
</evidence>
<feature type="compositionally biased region" description="Basic and acidic residues" evidence="1">
    <location>
        <begin position="25"/>
        <end position="38"/>
    </location>
</feature>
<evidence type="ECO:0000313" key="2">
    <source>
        <dbReference type="EMBL" id="KAE8334233.1"/>
    </source>
</evidence>
<protein>
    <submittedName>
        <fullName evidence="2">Uncharacterized protein</fullName>
    </submittedName>
</protein>
<name>A0A5N6XNE0_9EURO</name>